<keyword evidence="1" id="KW-1133">Transmembrane helix</keyword>
<feature type="transmembrane region" description="Helical" evidence="1">
    <location>
        <begin position="23"/>
        <end position="42"/>
    </location>
</feature>
<protein>
    <recommendedName>
        <fullName evidence="4">Progestin and adipoQ receptor family member 4</fullName>
    </recommendedName>
</protein>
<dbReference type="OrthoDB" id="535992at2759"/>
<organism evidence="2">
    <name type="scientific">Notodromas monacha</name>
    <dbReference type="NCBI Taxonomy" id="399045"/>
    <lineage>
        <taxon>Eukaryota</taxon>
        <taxon>Metazoa</taxon>
        <taxon>Ecdysozoa</taxon>
        <taxon>Arthropoda</taxon>
        <taxon>Crustacea</taxon>
        <taxon>Oligostraca</taxon>
        <taxon>Ostracoda</taxon>
        <taxon>Podocopa</taxon>
        <taxon>Podocopida</taxon>
        <taxon>Cypridocopina</taxon>
        <taxon>Cypridoidea</taxon>
        <taxon>Cyprididae</taxon>
        <taxon>Notodromas</taxon>
    </lineage>
</organism>
<accession>A0A7R9GJC6</accession>
<dbReference type="EMBL" id="CAJPEX010008733">
    <property type="protein sequence ID" value="CAG0924719.1"/>
    <property type="molecule type" value="Genomic_DNA"/>
</dbReference>
<dbReference type="EMBL" id="OA890770">
    <property type="protein sequence ID" value="CAD7284567.1"/>
    <property type="molecule type" value="Genomic_DNA"/>
</dbReference>
<proteinExistence type="predicted"/>
<dbReference type="Proteomes" id="UP000678499">
    <property type="component" value="Unassembled WGS sequence"/>
</dbReference>
<keyword evidence="3" id="KW-1185">Reference proteome</keyword>
<keyword evidence="1" id="KW-0472">Membrane</keyword>
<name>A0A7R9GJC6_9CRUS</name>
<keyword evidence="1" id="KW-0812">Transmembrane</keyword>
<feature type="non-terminal residue" evidence="2">
    <location>
        <position position="1"/>
    </location>
</feature>
<reference evidence="2" key="1">
    <citation type="submission" date="2020-11" db="EMBL/GenBank/DDBJ databases">
        <authorList>
            <person name="Tran Van P."/>
        </authorList>
    </citation>
    <scope>NUCLEOTIDE SEQUENCE</scope>
</reference>
<sequence length="118" mass="13299">SPLLYVMIRGKSLVPWDNVDVPLLPVFALVASGSSWVGSSLYHLFMNYNHDPRWYKRLLTFDMIGIWVTQSFGRLDYACNSHNIMHVLVVAGLFFMVSATGADLLWMSTNDPGNCAWA</sequence>
<evidence type="ECO:0000313" key="2">
    <source>
        <dbReference type="EMBL" id="CAD7284567.1"/>
    </source>
</evidence>
<gene>
    <name evidence="2" type="ORF">NMOB1V02_LOCUS12172</name>
</gene>
<feature type="transmembrane region" description="Helical" evidence="1">
    <location>
        <begin position="84"/>
        <end position="106"/>
    </location>
</feature>
<dbReference type="AlphaFoldDB" id="A0A7R9GJC6"/>
<evidence type="ECO:0000256" key="1">
    <source>
        <dbReference type="SAM" id="Phobius"/>
    </source>
</evidence>
<evidence type="ECO:0000313" key="3">
    <source>
        <dbReference type="Proteomes" id="UP000678499"/>
    </source>
</evidence>
<evidence type="ECO:0008006" key="4">
    <source>
        <dbReference type="Google" id="ProtNLM"/>
    </source>
</evidence>